<comment type="caution">
    <text evidence="2">The sequence shown here is derived from an EMBL/GenBank/DDBJ whole genome shotgun (WGS) entry which is preliminary data.</text>
</comment>
<organism evidence="2 3">
    <name type="scientific">Marinibaculum pumilum</name>
    <dbReference type="NCBI Taxonomy" id="1766165"/>
    <lineage>
        <taxon>Bacteria</taxon>
        <taxon>Pseudomonadati</taxon>
        <taxon>Pseudomonadota</taxon>
        <taxon>Alphaproteobacteria</taxon>
        <taxon>Rhodospirillales</taxon>
        <taxon>Rhodospirillaceae</taxon>
        <taxon>Marinibaculum</taxon>
    </lineage>
</organism>
<dbReference type="SUPFAM" id="SSF53850">
    <property type="entry name" value="Periplasmic binding protein-like II"/>
    <property type="match status" value="1"/>
</dbReference>
<dbReference type="RefSeq" id="WP_379897887.1">
    <property type="nucleotide sequence ID" value="NZ_JBHRTR010000007.1"/>
</dbReference>
<dbReference type="PANTHER" id="PTHR35936">
    <property type="entry name" value="MEMBRANE-BOUND LYTIC MUREIN TRANSGLYCOSYLASE F"/>
    <property type="match status" value="1"/>
</dbReference>
<evidence type="ECO:0000313" key="2">
    <source>
        <dbReference type="EMBL" id="MFC3226100.1"/>
    </source>
</evidence>
<sequence>MRRAAAFVAAAVALLPAGLPARDAVAQIEIAGGVTPLRVCMEANSPPFSVDRRAEGEGFDLAITRAVAEALSRPLTIVWFRSEEDEESSLKGDVQALLGGDLCDLVGGYLLDHGTLKAPTDSMRPLPEIVAIADGPGGTKRAVLEVPEIVRLTDGPRKPLVPPAAIDHSRAYRFAPLAVMTGPALGVYEISSLDALDGKRIGVEEGTLADTILMLYRQRKLVDSIIHYVPHGGLIADLAAGNLDFAMMELHRFDTYRRRQKKAEIHPTGYLHPVGFNFGFVARAEDRDLLDAVDQALDRILAGEAPARFAAEAEMTYVPPRAPDIQPAISLGYLLRGD</sequence>
<keyword evidence="1" id="KW-0732">Signal</keyword>
<accession>A0ABV7KUX7</accession>
<dbReference type="Proteomes" id="UP001595528">
    <property type="component" value="Unassembled WGS sequence"/>
</dbReference>
<feature type="chain" id="PRO_5045652213" evidence="1">
    <location>
        <begin position="27"/>
        <end position="338"/>
    </location>
</feature>
<name>A0ABV7KUX7_9PROT</name>
<reference evidence="3" key="1">
    <citation type="journal article" date="2019" name="Int. J. Syst. Evol. Microbiol.">
        <title>The Global Catalogue of Microorganisms (GCM) 10K type strain sequencing project: providing services to taxonomists for standard genome sequencing and annotation.</title>
        <authorList>
            <consortium name="The Broad Institute Genomics Platform"/>
            <consortium name="The Broad Institute Genome Sequencing Center for Infectious Disease"/>
            <person name="Wu L."/>
            <person name="Ma J."/>
        </authorList>
    </citation>
    <scope>NUCLEOTIDE SEQUENCE [LARGE SCALE GENOMIC DNA]</scope>
    <source>
        <strain evidence="3">KCTC 42964</strain>
    </source>
</reference>
<proteinExistence type="predicted"/>
<gene>
    <name evidence="2" type="ORF">ACFOGJ_02605</name>
</gene>
<keyword evidence="3" id="KW-1185">Reference proteome</keyword>
<feature type="signal peptide" evidence="1">
    <location>
        <begin position="1"/>
        <end position="26"/>
    </location>
</feature>
<evidence type="ECO:0000256" key="1">
    <source>
        <dbReference type="SAM" id="SignalP"/>
    </source>
</evidence>
<evidence type="ECO:0000313" key="3">
    <source>
        <dbReference type="Proteomes" id="UP001595528"/>
    </source>
</evidence>
<dbReference type="EMBL" id="JBHRTR010000007">
    <property type="protein sequence ID" value="MFC3226100.1"/>
    <property type="molecule type" value="Genomic_DNA"/>
</dbReference>
<dbReference type="PANTHER" id="PTHR35936:SF17">
    <property type="entry name" value="ARGININE-BINDING EXTRACELLULAR PROTEIN ARTP"/>
    <property type="match status" value="1"/>
</dbReference>
<dbReference type="Gene3D" id="3.40.190.10">
    <property type="entry name" value="Periplasmic binding protein-like II"/>
    <property type="match status" value="2"/>
</dbReference>
<protein>
    <submittedName>
        <fullName evidence="2">Substrate-binding periplasmic protein</fullName>
    </submittedName>
</protein>